<dbReference type="InterPro" id="IPR036467">
    <property type="entry name" value="LS/RS_sf"/>
</dbReference>
<feature type="active site" description="Proton donor" evidence="7">
    <location>
        <position position="87"/>
    </location>
</feature>
<dbReference type="Pfam" id="PF00885">
    <property type="entry name" value="DMRL_synthase"/>
    <property type="match status" value="1"/>
</dbReference>
<dbReference type="InterPro" id="IPR034964">
    <property type="entry name" value="LS"/>
</dbReference>
<reference evidence="8 11" key="3">
    <citation type="submission" date="2016-04" db="EMBL/GenBank/DDBJ databases">
        <title>Complete genome sequence of Thermococcus chitonophagus type strain GC74.</title>
        <authorList>
            <person name="Oger P.M."/>
        </authorList>
    </citation>
    <scope>NUCLEOTIDE SEQUENCE [LARGE SCALE GENOMIC DNA]</scope>
    <source>
        <strain evidence="8 11">GC74</strain>
    </source>
</reference>
<feature type="binding site" evidence="7">
    <location>
        <position position="24"/>
    </location>
    <ligand>
        <name>5-amino-6-(D-ribitylamino)uracil</name>
        <dbReference type="ChEBI" id="CHEBI:15934"/>
    </ligand>
</feature>
<comment type="pathway">
    <text evidence="1 7">Cofactor biosynthesis; riboflavin biosynthesis; riboflavin from 2-hydroxy-3-oxobutyl phosphate and 5-amino-6-(D-ribitylamino)uracil: step 1/2.</text>
</comment>
<name>A0A160VRG2_9EURY</name>
<dbReference type="Proteomes" id="UP000250189">
    <property type="component" value="Chromosome"/>
</dbReference>
<dbReference type="CDD" id="cd09209">
    <property type="entry name" value="Lumazine_synthase-I"/>
    <property type="match status" value="1"/>
</dbReference>
<keyword evidence="5 7" id="KW-0808">Transferase</keyword>
<sequence length="154" mass="16842">MKVEEFEGEFKGEGLKLGIVVSRFNDLLTEELLRGALDCFRRHGVEEVKVVRVPGAFEIPLAVKKLIEKGVDGVLALGVVIRGETRHYELVSSQVAKALSQISLDTGVPVVFGVVTAEDELQAIGRAGVKVNRGFEYALTTLEMVNLVKKLYVS</sequence>
<evidence type="ECO:0000313" key="9">
    <source>
        <dbReference type="EMBL" id="CUX76926.1"/>
    </source>
</evidence>
<evidence type="ECO:0000256" key="7">
    <source>
        <dbReference type="HAMAP-Rule" id="MF_00178"/>
    </source>
</evidence>
<dbReference type="PANTHER" id="PTHR21058">
    <property type="entry name" value="6,7-DIMETHYL-8-RIBITYLLUMAZINE SYNTHASE DMRL SYNTHASE LUMAZINE SYNTHASE"/>
    <property type="match status" value="1"/>
</dbReference>
<evidence type="ECO:0000313" key="8">
    <source>
        <dbReference type="EMBL" id="ASJ15712.1"/>
    </source>
</evidence>
<evidence type="ECO:0000256" key="4">
    <source>
        <dbReference type="ARBA" id="ARBA00022619"/>
    </source>
</evidence>
<evidence type="ECO:0000313" key="11">
    <source>
        <dbReference type="Proteomes" id="UP000250189"/>
    </source>
</evidence>
<keyword evidence="11" id="KW-1185">Reference proteome</keyword>
<organism evidence="9 10">
    <name type="scientific">Thermococcus chitonophagus</name>
    <dbReference type="NCBI Taxonomy" id="54262"/>
    <lineage>
        <taxon>Archaea</taxon>
        <taxon>Methanobacteriati</taxon>
        <taxon>Methanobacteriota</taxon>
        <taxon>Thermococci</taxon>
        <taxon>Thermococcales</taxon>
        <taxon>Thermococcaceae</taxon>
        <taxon>Thermococcus</taxon>
    </lineage>
</organism>
<evidence type="ECO:0000256" key="3">
    <source>
        <dbReference type="ARBA" id="ARBA00012664"/>
    </source>
</evidence>
<feature type="binding site" evidence="7">
    <location>
        <begin position="84"/>
        <end position="85"/>
    </location>
    <ligand>
        <name>(2S)-2-hydroxy-3-oxobutyl phosphate</name>
        <dbReference type="ChEBI" id="CHEBI:58830"/>
    </ligand>
</feature>
<dbReference type="HAMAP" id="MF_00178">
    <property type="entry name" value="Lumazine_synth"/>
    <property type="match status" value="1"/>
</dbReference>
<dbReference type="AlphaFoldDB" id="A0A160VRG2"/>
<dbReference type="GeneID" id="33321060"/>
<comment type="function">
    <text evidence="7">Catalyzes the formation of 6,7-dimethyl-8-ribityllumazine by condensation of 5-amino-6-(D-ribitylamino)uracil with 3,4-dihydroxy-2-butanone 4-phosphate. This is the penultimate step in the biosynthesis of riboflavin.</text>
</comment>
<keyword evidence="4 7" id="KW-0686">Riboflavin biosynthesis</keyword>
<dbReference type="EMBL" id="LN999010">
    <property type="protein sequence ID" value="CUX76926.1"/>
    <property type="molecule type" value="Genomic_DNA"/>
</dbReference>
<comment type="similarity">
    <text evidence="2 7">Belongs to the DMRL synthase family.</text>
</comment>
<dbReference type="EC" id="2.5.1.78" evidence="3 7"/>
<evidence type="ECO:0000256" key="1">
    <source>
        <dbReference type="ARBA" id="ARBA00004917"/>
    </source>
</evidence>
<protein>
    <recommendedName>
        <fullName evidence="3 7">6,7-dimethyl-8-ribityllumazine synthase</fullName>
        <shortName evidence="7">DMRL synthase</shortName>
        <shortName evidence="7">LS</shortName>
        <shortName evidence="7">Lumazine synthase</shortName>
        <ecNumber evidence="3 7">2.5.1.78</ecNumber>
    </recommendedName>
</protein>
<comment type="catalytic activity">
    <reaction evidence="6 7">
        <text>(2S)-2-hydroxy-3-oxobutyl phosphate + 5-amino-6-(D-ribitylamino)uracil = 6,7-dimethyl-8-(1-D-ribityl)lumazine + phosphate + 2 H2O + H(+)</text>
        <dbReference type="Rhea" id="RHEA:26152"/>
        <dbReference type="ChEBI" id="CHEBI:15377"/>
        <dbReference type="ChEBI" id="CHEBI:15378"/>
        <dbReference type="ChEBI" id="CHEBI:15934"/>
        <dbReference type="ChEBI" id="CHEBI:43474"/>
        <dbReference type="ChEBI" id="CHEBI:58201"/>
        <dbReference type="ChEBI" id="CHEBI:58830"/>
        <dbReference type="EC" id="2.5.1.78"/>
    </reaction>
</comment>
<dbReference type="SUPFAM" id="SSF52121">
    <property type="entry name" value="Lumazine synthase"/>
    <property type="match status" value="1"/>
</dbReference>
<dbReference type="Gene3D" id="3.40.50.960">
    <property type="entry name" value="Lumazine/riboflavin synthase"/>
    <property type="match status" value="1"/>
</dbReference>
<dbReference type="EMBL" id="CP015193">
    <property type="protein sequence ID" value="ASJ15712.1"/>
    <property type="molecule type" value="Genomic_DNA"/>
</dbReference>
<evidence type="ECO:0000256" key="6">
    <source>
        <dbReference type="ARBA" id="ARBA00048785"/>
    </source>
</evidence>
<reference evidence="9" key="2">
    <citation type="submission" date="2016-01" db="EMBL/GenBank/DDBJ databases">
        <authorList>
            <person name="Oliw E.H."/>
        </authorList>
    </citation>
    <scope>NUCLEOTIDE SEQUENCE</scope>
    <source>
        <strain evidence="9">1</strain>
    </source>
</reference>
<dbReference type="GO" id="GO:0000906">
    <property type="term" value="F:6,7-dimethyl-8-ribityllumazine synthase activity"/>
    <property type="evidence" value="ECO:0007669"/>
    <property type="project" value="UniProtKB-UniRule"/>
</dbReference>
<dbReference type="GO" id="GO:0009231">
    <property type="term" value="P:riboflavin biosynthetic process"/>
    <property type="evidence" value="ECO:0007669"/>
    <property type="project" value="UniProtKB-UniRule"/>
</dbReference>
<evidence type="ECO:0000256" key="2">
    <source>
        <dbReference type="ARBA" id="ARBA00007424"/>
    </source>
</evidence>
<feature type="binding site" evidence="7">
    <location>
        <position position="126"/>
    </location>
    <ligand>
        <name>(2S)-2-hydroxy-3-oxobutyl phosphate</name>
        <dbReference type="ChEBI" id="CHEBI:58830"/>
    </ligand>
</feature>
<evidence type="ECO:0000256" key="5">
    <source>
        <dbReference type="ARBA" id="ARBA00022679"/>
    </source>
</evidence>
<proteinExistence type="inferred from homology"/>
<gene>
    <name evidence="7 8" type="primary">ribH</name>
    <name evidence="8" type="ORF">A3L04_00780</name>
    <name evidence="9" type="ORF">CHITON_0147</name>
</gene>
<dbReference type="PANTHER" id="PTHR21058:SF0">
    <property type="entry name" value="6,7-DIMETHYL-8-RIBITYLLUMAZINE SYNTHASE"/>
    <property type="match status" value="1"/>
</dbReference>
<dbReference type="NCBIfam" id="TIGR00114">
    <property type="entry name" value="lumazine-synth"/>
    <property type="match status" value="1"/>
</dbReference>
<dbReference type="STRING" id="54262.CHITON_0147"/>
<dbReference type="UniPathway" id="UPA00275">
    <property type="reaction ID" value="UER00404"/>
</dbReference>
<evidence type="ECO:0000313" key="10">
    <source>
        <dbReference type="Proteomes" id="UP000093069"/>
    </source>
</evidence>
<dbReference type="InterPro" id="IPR002180">
    <property type="entry name" value="LS/RS"/>
</dbReference>
<dbReference type="KEGG" id="tch:CHITON_0147"/>
<dbReference type="RefSeq" id="WP_068575826.1">
    <property type="nucleotide sequence ID" value="NZ_CP015193.1"/>
</dbReference>
<dbReference type="OrthoDB" id="7610at2157"/>
<feature type="binding site" evidence="7">
    <location>
        <begin position="79"/>
        <end position="81"/>
    </location>
    <ligand>
        <name>5-amino-6-(D-ribitylamino)uracil</name>
        <dbReference type="ChEBI" id="CHEBI:15934"/>
    </ligand>
</feature>
<feature type="binding site" evidence="7">
    <location>
        <position position="112"/>
    </location>
    <ligand>
        <name>5-amino-6-(D-ribitylamino)uracil</name>
        <dbReference type="ChEBI" id="CHEBI:15934"/>
    </ligand>
</feature>
<dbReference type="Proteomes" id="UP000093069">
    <property type="component" value="Chromosome I"/>
</dbReference>
<feature type="binding site" evidence="7">
    <location>
        <begin position="56"/>
        <end position="58"/>
    </location>
    <ligand>
        <name>5-amino-6-(D-ribitylamino)uracil</name>
        <dbReference type="ChEBI" id="CHEBI:15934"/>
    </ligand>
</feature>
<reference evidence="10" key="1">
    <citation type="submission" date="2016-01" db="EMBL/GenBank/DDBJ databases">
        <authorList>
            <person name="Vorgias C.E."/>
        </authorList>
    </citation>
    <scope>NUCLEOTIDE SEQUENCE [LARGE SCALE GENOMIC DNA]</scope>
</reference>
<accession>A0A160VRG2</accession>
<dbReference type="GO" id="GO:0009349">
    <property type="term" value="C:riboflavin synthase complex"/>
    <property type="evidence" value="ECO:0007669"/>
    <property type="project" value="UniProtKB-UniRule"/>
</dbReference>